<dbReference type="Proteomes" id="UP001500420">
    <property type="component" value="Unassembled WGS sequence"/>
</dbReference>
<evidence type="ECO:0000256" key="1">
    <source>
        <dbReference type="SAM" id="MobiDB-lite"/>
    </source>
</evidence>
<reference evidence="3 4" key="1">
    <citation type="journal article" date="2019" name="Int. J. Syst. Evol. Microbiol.">
        <title>The Global Catalogue of Microorganisms (GCM) 10K type strain sequencing project: providing services to taxonomists for standard genome sequencing and annotation.</title>
        <authorList>
            <consortium name="The Broad Institute Genomics Platform"/>
            <consortium name="The Broad Institute Genome Sequencing Center for Infectious Disease"/>
            <person name="Wu L."/>
            <person name="Ma J."/>
        </authorList>
    </citation>
    <scope>NUCLEOTIDE SEQUENCE [LARGE SCALE GENOMIC DNA]</scope>
    <source>
        <strain evidence="3 4">JCM 16328</strain>
    </source>
</reference>
<organism evidence="3 4">
    <name type="scientific">Natronoarchaeum mannanilyticum</name>
    <dbReference type="NCBI Taxonomy" id="926360"/>
    <lineage>
        <taxon>Archaea</taxon>
        <taxon>Methanobacteriati</taxon>
        <taxon>Methanobacteriota</taxon>
        <taxon>Stenosarchaea group</taxon>
        <taxon>Halobacteria</taxon>
        <taxon>Halobacteriales</taxon>
        <taxon>Natronoarchaeaceae</taxon>
    </lineage>
</organism>
<evidence type="ECO:0008006" key="5">
    <source>
        <dbReference type="Google" id="ProtNLM"/>
    </source>
</evidence>
<evidence type="ECO:0000313" key="3">
    <source>
        <dbReference type="EMBL" id="GAA0664570.1"/>
    </source>
</evidence>
<keyword evidence="2" id="KW-1133">Transmembrane helix</keyword>
<comment type="caution">
    <text evidence="3">The sequence shown here is derived from an EMBL/GenBank/DDBJ whole genome shotgun (WGS) entry which is preliminary data.</text>
</comment>
<feature type="compositionally biased region" description="Acidic residues" evidence="1">
    <location>
        <begin position="417"/>
        <end position="426"/>
    </location>
</feature>
<feature type="transmembrane region" description="Helical" evidence="2">
    <location>
        <begin position="48"/>
        <end position="72"/>
    </location>
</feature>
<evidence type="ECO:0000313" key="4">
    <source>
        <dbReference type="Proteomes" id="UP001500420"/>
    </source>
</evidence>
<feature type="region of interest" description="Disordered" evidence="1">
    <location>
        <begin position="346"/>
        <end position="433"/>
    </location>
</feature>
<proteinExistence type="predicted"/>
<dbReference type="EMBL" id="BAAADV010000001">
    <property type="protein sequence ID" value="GAA0664570.1"/>
    <property type="molecule type" value="Genomic_DNA"/>
</dbReference>
<feature type="transmembrane region" description="Helical" evidence="2">
    <location>
        <begin position="17"/>
        <end position="36"/>
    </location>
</feature>
<dbReference type="InterPro" id="IPR055693">
    <property type="entry name" value="DUF7269"/>
</dbReference>
<dbReference type="Pfam" id="PF23933">
    <property type="entry name" value="DUF7269"/>
    <property type="match status" value="2"/>
</dbReference>
<name>A0AAV3T8G1_9EURY</name>
<feature type="region of interest" description="Disordered" evidence="1">
    <location>
        <begin position="212"/>
        <end position="236"/>
    </location>
</feature>
<protein>
    <recommendedName>
        <fullName evidence="5">DUF4129 domain-containing protein</fullName>
    </recommendedName>
</protein>
<evidence type="ECO:0000256" key="2">
    <source>
        <dbReference type="SAM" id="Phobius"/>
    </source>
</evidence>
<gene>
    <name evidence="3" type="ORF">GCM10009020_06850</name>
</gene>
<keyword evidence="4" id="KW-1185">Reference proteome</keyword>
<dbReference type="AlphaFoldDB" id="A0AAV3T8G1"/>
<dbReference type="RefSeq" id="WP_343772460.1">
    <property type="nucleotide sequence ID" value="NZ_BAAADV010000001.1"/>
</dbReference>
<accession>A0AAV3T8G1</accession>
<keyword evidence="2" id="KW-0812">Transmembrane</keyword>
<keyword evidence="2" id="KW-0472">Membrane</keyword>
<sequence>MRWGLPAPRLPSIPRRVAAAAIVGCLAAVLVVPLALDRSLLATEPEVARALVGVFGSLLALVVVAVVGYGLIDGGLGSDAGVEPLVETPPERGGEDEDALVGAALRDCVDRAAHLRDDGVTSTARDAVWKEIRTAAAIAEEHATGASTEQARERVAEGRWTDDAVVATFLASPEADVRYPARHVLYEWLTPGGAFERRAERAAEAVRERYEAEGAAVPDPERLPPVRPVAPSEAPDAATAVLGPELADAVAAGASEGLVALPTTDEQALREGLRAAAAAAVDADSEREADARTAVRNGEWTDDPVAAAFLADAAAAVDRSLVDLLYGAVDPNGALDRRVRRTAGAVVDRCESGSIEAEDSDGLGSADPAAIAGDDRPDAADTATGGEVPAADGGTDTSDDTGREVAFRWSSDAGSSDGDDELEIDEVSLGNRR</sequence>